<evidence type="ECO:0000256" key="12">
    <source>
        <dbReference type="ARBA" id="ARBA00023163"/>
    </source>
</evidence>
<dbReference type="GO" id="GO:0006307">
    <property type="term" value="P:DNA alkylation repair"/>
    <property type="evidence" value="ECO:0007669"/>
    <property type="project" value="UniProtKB-UniRule"/>
</dbReference>
<dbReference type="InterPro" id="IPR018062">
    <property type="entry name" value="HTH_AraC-typ_CS"/>
</dbReference>
<dbReference type="Gene3D" id="1.10.10.10">
    <property type="entry name" value="Winged helix-like DNA-binding domain superfamily/Winged helix DNA-binding domain"/>
    <property type="match status" value="1"/>
</dbReference>
<dbReference type="GO" id="GO:0003908">
    <property type="term" value="F:methylated-DNA-[protein]-cysteine S-methyltransferase activity"/>
    <property type="evidence" value="ECO:0007669"/>
    <property type="project" value="UniProtKB-UniRule"/>
</dbReference>
<comment type="function">
    <text evidence="15">Involved in the cellular defense against the biological effects of O6-methylguanine (O6-MeG) and O4-methylthymine (O4-MeT) in DNA. Repairs the methylated nucleobase in DNA by stoichiometrically transferring the methyl group to a cysteine residue in the enzyme. This is a suicide reaction: the enzyme is irreversibly inactivated.</text>
</comment>
<dbReference type="SUPFAM" id="SSF46767">
    <property type="entry name" value="Methylated DNA-protein cysteine methyltransferase, C-terminal domain"/>
    <property type="match status" value="1"/>
</dbReference>
<evidence type="ECO:0000256" key="17">
    <source>
        <dbReference type="PIRSR" id="PIRSR000409-3"/>
    </source>
</evidence>
<evidence type="ECO:0000259" key="18">
    <source>
        <dbReference type="PROSITE" id="PS01124"/>
    </source>
</evidence>
<evidence type="ECO:0000256" key="16">
    <source>
        <dbReference type="PIRSR" id="PIRSR000409-1"/>
    </source>
</evidence>
<accession>A0A518CVM2</accession>
<dbReference type="EC" id="2.1.1.63" evidence="15"/>
<comment type="similarity">
    <text evidence="2 15">Belongs to the MGMT family.</text>
</comment>
<comment type="subcellular location">
    <subcellularLocation>
        <location evidence="15">Cytoplasm</location>
    </subcellularLocation>
</comment>
<dbReference type="FunFam" id="1.10.10.10:FF:000214">
    <property type="entry name" value="Methylated-DNA--protein-cysteine methyltransferase"/>
    <property type="match status" value="1"/>
</dbReference>
<evidence type="ECO:0000256" key="11">
    <source>
        <dbReference type="ARBA" id="ARBA00023159"/>
    </source>
</evidence>
<dbReference type="GO" id="GO:0032259">
    <property type="term" value="P:methylation"/>
    <property type="evidence" value="ECO:0007669"/>
    <property type="project" value="UniProtKB-KW"/>
</dbReference>
<dbReference type="Gene3D" id="1.10.10.60">
    <property type="entry name" value="Homeodomain-like"/>
    <property type="match status" value="1"/>
</dbReference>
<dbReference type="InterPro" id="IPR004026">
    <property type="entry name" value="Ada_DNA_repair_Zn-bd"/>
</dbReference>
<dbReference type="Gene3D" id="3.30.160.70">
    <property type="entry name" value="Methylated DNA-protein cysteine methyltransferase domain"/>
    <property type="match status" value="1"/>
</dbReference>
<feature type="active site" description="Nucleophile; methyl group acceptor" evidence="15">
    <location>
        <position position="324"/>
    </location>
</feature>
<dbReference type="InterPro" id="IPR016221">
    <property type="entry name" value="Bifunct_regulatory_prot_Ada"/>
</dbReference>
<dbReference type="InterPro" id="IPR036388">
    <property type="entry name" value="WH-like_DNA-bd_sf"/>
</dbReference>
<evidence type="ECO:0000256" key="4">
    <source>
        <dbReference type="ARBA" id="ARBA00022603"/>
    </source>
</evidence>
<evidence type="ECO:0000256" key="8">
    <source>
        <dbReference type="ARBA" id="ARBA00022833"/>
    </source>
</evidence>
<dbReference type="SUPFAM" id="SSF57884">
    <property type="entry name" value="Ada DNA repair protein, N-terminal domain (N-Ada 10)"/>
    <property type="match status" value="1"/>
</dbReference>
<dbReference type="RefSeq" id="WP_419186201.1">
    <property type="nucleotide sequence ID" value="NZ_CP036290.1"/>
</dbReference>
<feature type="domain" description="HTH araC/xylS-type" evidence="18">
    <location>
        <begin position="115"/>
        <end position="187"/>
    </location>
</feature>
<dbReference type="Gene3D" id="3.40.10.10">
    <property type="entry name" value="DNA Methylphosphotriester Repair Domain"/>
    <property type="match status" value="1"/>
</dbReference>
<dbReference type="SUPFAM" id="SSF46689">
    <property type="entry name" value="Homeodomain-like"/>
    <property type="match status" value="1"/>
</dbReference>
<feature type="binding site" evidence="17">
    <location>
        <position position="77"/>
    </location>
    <ligand>
        <name>Zn(2+)</name>
        <dbReference type="ChEBI" id="CHEBI:29105"/>
    </ligand>
</feature>
<comment type="catalytic activity">
    <reaction evidence="1 15">
        <text>a 4-O-methyl-thymidine in DNA + L-cysteinyl-[protein] = a thymidine in DNA + S-methyl-L-cysteinyl-[protein]</text>
        <dbReference type="Rhea" id="RHEA:53428"/>
        <dbReference type="Rhea" id="RHEA-COMP:10131"/>
        <dbReference type="Rhea" id="RHEA-COMP:10132"/>
        <dbReference type="Rhea" id="RHEA-COMP:13555"/>
        <dbReference type="Rhea" id="RHEA-COMP:13556"/>
        <dbReference type="ChEBI" id="CHEBI:29950"/>
        <dbReference type="ChEBI" id="CHEBI:82612"/>
        <dbReference type="ChEBI" id="CHEBI:137386"/>
        <dbReference type="ChEBI" id="CHEBI:137387"/>
        <dbReference type="EC" id="2.1.1.63"/>
    </reaction>
</comment>
<keyword evidence="10" id="KW-0238">DNA-binding</keyword>
<dbReference type="PANTHER" id="PTHR10815:SF5">
    <property type="entry name" value="METHYLATED-DNA--PROTEIN-CYSTEINE METHYLTRANSFERASE"/>
    <property type="match status" value="1"/>
</dbReference>
<dbReference type="InterPro" id="IPR023546">
    <property type="entry name" value="MGMT"/>
</dbReference>
<keyword evidence="8 17" id="KW-0862">Zinc</keyword>
<protein>
    <recommendedName>
        <fullName evidence="15">Methylated-DNA--protein-cysteine methyltransferase</fullName>
        <ecNumber evidence="15">2.1.1.63</ecNumber>
    </recommendedName>
    <alternativeName>
        <fullName evidence="15">6-O-methylguanine-DNA methyltransferase</fullName>
        <shortName evidence="15">MGMT</shortName>
    </alternativeName>
    <alternativeName>
        <fullName evidence="15">O-6-methylguanine-DNA-alkyltransferase</fullName>
    </alternativeName>
</protein>
<dbReference type="InterPro" id="IPR018060">
    <property type="entry name" value="HTH_AraC"/>
</dbReference>
<dbReference type="PANTHER" id="PTHR10815">
    <property type="entry name" value="METHYLATED-DNA--PROTEIN-CYSTEINE METHYLTRANSFERASE"/>
    <property type="match status" value="1"/>
</dbReference>
<evidence type="ECO:0000256" key="10">
    <source>
        <dbReference type="ARBA" id="ARBA00023125"/>
    </source>
</evidence>
<dbReference type="InterPro" id="IPR001497">
    <property type="entry name" value="MethylDNA_cys_MeTrfase_AS"/>
</dbReference>
<evidence type="ECO:0000256" key="5">
    <source>
        <dbReference type="ARBA" id="ARBA00022679"/>
    </source>
</evidence>
<dbReference type="InterPro" id="IPR036217">
    <property type="entry name" value="MethylDNA_cys_MeTrfase_DNAb"/>
</dbReference>
<dbReference type="Pfam" id="PF02870">
    <property type="entry name" value="Methyltransf_1N"/>
    <property type="match status" value="1"/>
</dbReference>
<dbReference type="PROSITE" id="PS00041">
    <property type="entry name" value="HTH_ARAC_FAMILY_1"/>
    <property type="match status" value="1"/>
</dbReference>
<dbReference type="PROSITE" id="PS00374">
    <property type="entry name" value="MGMT"/>
    <property type="match status" value="1"/>
</dbReference>
<dbReference type="GO" id="GO:0008270">
    <property type="term" value="F:zinc ion binding"/>
    <property type="evidence" value="ECO:0007669"/>
    <property type="project" value="InterPro"/>
</dbReference>
<proteinExistence type="inferred from homology"/>
<dbReference type="Pfam" id="PF02805">
    <property type="entry name" value="Ada_Zn_binding"/>
    <property type="match status" value="1"/>
</dbReference>
<evidence type="ECO:0000256" key="7">
    <source>
        <dbReference type="ARBA" id="ARBA00022763"/>
    </source>
</evidence>
<dbReference type="AlphaFoldDB" id="A0A518CVM2"/>
<evidence type="ECO:0000313" key="19">
    <source>
        <dbReference type="EMBL" id="QDU83248.1"/>
    </source>
</evidence>
<dbReference type="PROSITE" id="PS01124">
    <property type="entry name" value="HTH_ARAC_FAMILY_2"/>
    <property type="match status" value="1"/>
</dbReference>
<evidence type="ECO:0000256" key="15">
    <source>
        <dbReference type="HAMAP-Rule" id="MF_00772"/>
    </source>
</evidence>
<comment type="miscellaneous">
    <text evidence="15">This enzyme catalyzes only one turnover and therefore is not strictly catalytic. According to one definition, an enzyme is a biocatalyst that acts repeatedly and over many reaction cycles.</text>
</comment>
<keyword evidence="20" id="KW-1185">Reference proteome</keyword>
<evidence type="ECO:0000256" key="14">
    <source>
        <dbReference type="ARBA" id="ARBA00049348"/>
    </source>
</evidence>
<keyword evidence="3 15" id="KW-0963">Cytoplasm</keyword>
<dbReference type="InterPro" id="IPR036631">
    <property type="entry name" value="MGMT_N_sf"/>
</dbReference>
<comment type="catalytic activity">
    <reaction evidence="14 15">
        <text>a 6-O-methyl-2'-deoxyguanosine in DNA + L-cysteinyl-[protein] = S-methyl-L-cysteinyl-[protein] + a 2'-deoxyguanosine in DNA</text>
        <dbReference type="Rhea" id="RHEA:24000"/>
        <dbReference type="Rhea" id="RHEA-COMP:10131"/>
        <dbReference type="Rhea" id="RHEA-COMP:10132"/>
        <dbReference type="Rhea" id="RHEA-COMP:11367"/>
        <dbReference type="Rhea" id="RHEA-COMP:11368"/>
        <dbReference type="ChEBI" id="CHEBI:29950"/>
        <dbReference type="ChEBI" id="CHEBI:82612"/>
        <dbReference type="ChEBI" id="CHEBI:85445"/>
        <dbReference type="ChEBI" id="CHEBI:85448"/>
        <dbReference type="EC" id="2.1.1.63"/>
    </reaction>
</comment>
<feature type="binding site" evidence="17">
    <location>
        <position position="74"/>
    </location>
    <ligand>
        <name>Zn(2+)</name>
        <dbReference type="ChEBI" id="CHEBI:29105"/>
    </ligand>
</feature>
<keyword evidence="12" id="KW-0804">Transcription</keyword>
<keyword evidence="7 15" id="KW-0227">DNA damage</keyword>
<dbReference type="Proteomes" id="UP000319342">
    <property type="component" value="Chromosome"/>
</dbReference>
<dbReference type="SMART" id="SM00342">
    <property type="entry name" value="HTH_ARAC"/>
    <property type="match status" value="1"/>
</dbReference>
<dbReference type="InterPro" id="IPR035451">
    <property type="entry name" value="Ada-like_dom_sf"/>
</dbReference>
<evidence type="ECO:0000256" key="1">
    <source>
        <dbReference type="ARBA" id="ARBA00001286"/>
    </source>
</evidence>
<dbReference type="Pfam" id="PF12833">
    <property type="entry name" value="HTH_18"/>
    <property type="match status" value="1"/>
</dbReference>
<dbReference type="HAMAP" id="MF_00772">
    <property type="entry name" value="OGT"/>
    <property type="match status" value="1"/>
</dbReference>
<evidence type="ECO:0000313" key="20">
    <source>
        <dbReference type="Proteomes" id="UP000319342"/>
    </source>
</evidence>
<gene>
    <name evidence="19" type="primary">ada</name>
    <name evidence="19" type="ORF">Pla163_03460</name>
</gene>
<evidence type="ECO:0000256" key="3">
    <source>
        <dbReference type="ARBA" id="ARBA00022490"/>
    </source>
</evidence>
<dbReference type="GO" id="GO:0005737">
    <property type="term" value="C:cytoplasm"/>
    <property type="evidence" value="ECO:0007669"/>
    <property type="project" value="UniProtKB-SubCell"/>
</dbReference>
<dbReference type="InterPro" id="IPR014048">
    <property type="entry name" value="MethylDNA_cys_MeTrfase_DNA-bd"/>
</dbReference>
<evidence type="ECO:0000256" key="2">
    <source>
        <dbReference type="ARBA" id="ARBA00008711"/>
    </source>
</evidence>
<dbReference type="InterPro" id="IPR008332">
    <property type="entry name" value="MethylG_MeTrfase_N"/>
</dbReference>
<feature type="active site" description="Nucleophile; methyl group acceptor from methylphosphotriester" evidence="16">
    <location>
        <position position="43"/>
    </location>
</feature>
<dbReference type="SUPFAM" id="SSF53155">
    <property type="entry name" value="Methylated DNA-protein cysteine methyltransferase domain"/>
    <property type="match status" value="1"/>
</dbReference>
<dbReference type="GO" id="GO:0043565">
    <property type="term" value="F:sequence-specific DNA binding"/>
    <property type="evidence" value="ECO:0007669"/>
    <property type="project" value="InterPro"/>
</dbReference>
<dbReference type="NCBIfam" id="TIGR00589">
    <property type="entry name" value="ogt"/>
    <property type="match status" value="1"/>
</dbReference>
<feature type="active site" description="Nucleophile; methyl group acceptor from either O6-methylguanine or O4-methylthymine" evidence="16">
    <location>
        <position position="324"/>
    </location>
</feature>
<dbReference type="EMBL" id="CP036290">
    <property type="protein sequence ID" value="QDU83248.1"/>
    <property type="molecule type" value="Genomic_DNA"/>
</dbReference>
<keyword evidence="4 15" id="KW-0489">Methyltransferase</keyword>
<evidence type="ECO:0000256" key="6">
    <source>
        <dbReference type="ARBA" id="ARBA00022723"/>
    </source>
</evidence>
<sequence>MRTQLGEPARLPPDDVMYAALVARDAAFEGVFVAAIRTTGIVCRPTCPARKPLARNVEYFGTLGQALAAGYRPCKRCRPLEPVGAVPDWLAELVADVEADAGRRFTDADLRPRELDPARVRRWFLREHGLTFHAFQRARRLGRALGHLTLGADLDAVGEAAGFESASGFRDAFQRHFGAPPGRARGTCAVRVTRLTSPLGPLVAAATDDALVLLEFADRRMLSTQIERLRRHLDAAFAPGDNGVLERTQTQLDAYFAGRLTDFDLPLALPGTPFQRAVWSELRTIPYGTTRSYAQQAAAIGRPEVVRAVGRANGDNRLAIVVPCHRVVGADGRLTGYGGHLWRKQRLLELEAAH</sequence>
<evidence type="ECO:0000256" key="9">
    <source>
        <dbReference type="ARBA" id="ARBA00023015"/>
    </source>
</evidence>
<comment type="cofactor">
    <cofactor evidence="17">
        <name>Zn(2+)</name>
        <dbReference type="ChEBI" id="CHEBI:29105"/>
    </cofactor>
    <text evidence="17">Binds 1 zinc ion per subunit.</text>
</comment>
<organism evidence="19 20">
    <name type="scientific">Rohdeia mirabilis</name>
    <dbReference type="NCBI Taxonomy" id="2528008"/>
    <lineage>
        <taxon>Bacteria</taxon>
        <taxon>Pseudomonadati</taxon>
        <taxon>Planctomycetota</taxon>
        <taxon>Planctomycetia</taxon>
        <taxon>Planctomycetia incertae sedis</taxon>
        <taxon>Rohdeia</taxon>
    </lineage>
</organism>
<dbReference type="CDD" id="cd06445">
    <property type="entry name" value="ATase"/>
    <property type="match status" value="1"/>
</dbReference>
<feature type="binding site" evidence="17">
    <location>
        <position position="47"/>
    </location>
    <ligand>
        <name>Zn(2+)</name>
        <dbReference type="ChEBI" id="CHEBI:29105"/>
    </ligand>
</feature>
<keyword evidence="11" id="KW-0010">Activator</keyword>
<evidence type="ECO:0000256" key="13">
    <source>
        <dbReference type="ARBA" id="ARBA00023204"/>
    </source>
</evidence>
<keyword evidence="5 15" id="KW-0808">Transferase</keyword>
<reference evidence="19 20" key="1">
    <citation type="submission" date="2019-02" db="EMBL/GenBank/DDBJ databases">
        <title>Deep-cultivation of Planctomycetes and their phenomic and genomic characterization uncovers novel biology.</title>
        <authorList>
            <person name="Wiegand S."/>
            <person name="Jogler M."/>
            <person name="Boedeker C."/>
            <person name="Pinto D."/>
            <person name="Vollmers J."/>
            <person name="Rivas-Marin E."/>
            <person name="Kohn T."/>
            <person name="Peeters S.H."/>
            <person name="Heuer A."/>
            <person name="Rast P."/>
            <person name="Oberbeckmann S."/>
            <person name="Bunk B."/>
            <person name="Jeske O."/>
            <person name="Meyerdierks A."/>
            <person name="Storesund J.E."/>
            <person name="Kallscheuer N."/>
            <person name="Luecker S."/>
            <person name="Lage O.M."/>
            <person name="Pohl T."/>
            <person name="Merkel B.J."/>
            <person name="Hornburger P."/>
            <person name="Mueller R.-W."/>
            <person name="Bruemmer F."/>
            <person name="Labrenz M."/>
            <person name="Spormann A.M."/>
            <person name="Op den Camp H."/>
            <person name="Overmann J."/>
            <person name="Amann R."/>
            <person name="Jetten M.S.M."/>
            <person name="Mascher T."/>
            <person name="Medema M.H."/>
            <person name="Devos D.P."/>
            <person name="Kaster A.-K."/>
            <person name="Ovreas L."/>
            <person name="Rohde M."/>
            <person name="Galperin M.Y."/>
            <person name="Jogler C."/>
        </authorList>
    </citation>
    <scope>NUCLEOTIDE SEQUENCE [LARGE SCALE GENOMIC DNA]</scope>
    <source>
        <strain evidence="19 20">Pla163</strain>
    </source>
</reference>
<dbReference type="InterPro" id="IPR009057">
    <property type="entry name" value="Homeodomain-like_sf"/>
</dbReference>
<keyword evidence="13 15" id="KW-0234">DNA repair</keyword>
<dbReference type="Pfam" id="PF01035">
    <property type="entry name" value="DNA_binding_1"/>
    <property type="match status" value="1"/>
</dbReference>
<name>A0A518CVM2_9BACT</name>
<keyword evidence="9" id="KW-0805">Transcription regulation</keyword>
<dbReference type="GO" id="GO:0003700">
    <property type="term" value="F:DNA-binding transcription factor activity"/>
    <property type="evidence" value="ECO:0007669"/>
    <property type="project" value="InterPro"/>
</dbReference>
<feature type="binding site" evidence="17">
    <location>
        <position position="43"/>
    </location>
    <ligand>
        <name>Zn(2+)</name>
        <dbReference type="ChEBI" id="CHEBI:29105"/>
    </ligand>
</feature>
<dbReference type="PIRSF" id="PIRSF000409">
    <property type="entry name" value="Ada"/>
    <property type="match status" value="1"/>
</dbReference>
<keyword evidence="6 17" id="KW-0479">Metal-binding</keyword>